<dbReference type="SMART" id="SM00248">
    <property type="entry name" value="ANK"/>
    <property type="match status" value="10"/>
</dbReference>
<gene>
    <name evidence="7" type="ORF">B0H66DRAFT_527778</name>
</gene>
<evidence type="ECO:0000256" key="4">
    <source>
        <dbReference type="SAM" id="MobiDB-lite"/>
    </source>
</evidence>
<evidence type="ECO:0000313" key="8">
    <source>
        <dbReference type="Proteomes" id="UP001283341"/>
    </source>
</evidence>
<feature type="transmembrane region" description="Helical" evidence="5">
    <location>
        <begin position="377"/>
        <end position="396"/>
    </location>
</feature>
<reference evidence="7" key="2">
    <citation type="submission" date="2023-06" db="EMBL/GenBank/DDBJ databases">
        <authorList>
            <consortium name="Lawrence Berkeley National Laboratory"/>
            <person name="Haridas S."/>
            <person name="Hensen N."/>
            <person name="Bonometti L."/>
            <person name="Westerberg I."/>
            <person name="Brannstrom I.O."/>
            <person name="Guillou S."/>
            <person name="Cros-Aarteil S."/>
            <person name="Calhoun S."/>
            <person name="Kuo A."/>
            <person name="Mondo S."/>
            <person name="Pangilinan J."/>
            <person name="Riley R."/>
            <person name="Labutti K."/>
            <person name="Andreopoulos B."/>
            <person name="Lipzen A."/>
            <person name="Chen C."/>
            <person name="Yanf M."/>
            <person name="Daum C."/>
            <person name="Ng V."/>
            <person name="Clum A."/>
            <person name="Steindorff A."/>
            <person name="Ohm R."/>
            <person name="Martin F."/>
            <person name="Silar P."/>
            <person name="Natvig D."/>
            <person name="Lalanne C."/>
            <person name="Gautier V."/>
            <person name="Ament-Velasquez S.L."/>
            <person name="Kruys A."/>
            <person name="Hutchinson M.I."/>
            <person name="Powell A.J."/>
            <person name="Barry K."/>
            <person name="Miller A.N."/>
            <person name="Grigoriev I.V."/>
            <person name="Debuchy R."/>
            <person name="Gladieux P."/>
            <person name="Thoren M.H."/>
            <person name="Johannesson H."/>
        </authorList>
    </citation>
    <scope>NUCLEOTIDE SEQUENCE</scope>
    <source>
        <strain evidence="7">CBS 118394</strain>
    </source>
</reference>
<feature type="transmembrane region" description="Helical" evidence="5">
    <location>
        <begin position="203"/>
        <end position="226"/>
    </location>
</feature>
<dbReference type="InterPro" id="IPR044736">
    <property type="entry name" value="Gid1/RanBPM/SPLA_SPRY"/>
</dbReference>
<dbReference type="SUPFAM" id="SSF48403">
    <property type="entry name" value="Ankyrin repeat"/>
    <property type="match status" value="2"/>
</dbReference>
<feature type="repeat" description="ANK" evidence="3">
    <location>
        <begin position="1337"/>
        <end position="1369"/>
    </location>
</feature>
<comment type="caution">
    <text evidence="7">The sequence shown here is derived from an EMBL/GenBank/DDBJ whole genome shotgun (WGS) entry which is preliminary data.</text>
</comment>
<feature type="signal peptide" evidence="6">
    <location>
        <begin position="1"/>
        <end position="24"/>
    </location>
</feature>
<feature type="region of interest" description="Disordered" evidence="4">
    <location>
        <begin position="685"/>
        <end position="714"/>
    </location>
</feature>
<dbReference type="InterPro" id="IPR036770">
    <property type="entry name" value="Ankyrin_rpt-contain_sf"/>
</dbReference>
<protein>
    <recommendedName>
        <fullName evidence="9">Protein SSH4</fullName>
    </recommendedName>
</protein>
<dbReference type="Gene3D" id="2.60.120.920">
    <property type="match status" value="1"/>
</dbReference>
<dbReference type="Pfam" id="PF12796">
    <property type="entry name" value="Ank_2"/>
    <property type="match status" value="3"/>
</dbReference>
<dbReference type="PROSITE" id="PS50088">
    <property type="entry name" value="ANK_REPEAT"/>
    <property type="match status" value="2"/>
</dbReference>
<feature type="region of interest" description="Disordered" evidence="4">
    <location>
        <begin position="765"/>
        <end position="799"/>
    </location>
</feature>
<keyword evidence="1" id="KW-0677">Repeat</keyword>
<keyword evidence="5" id="KW-0812">Transmembrane</keyword>
<proteinExistence type="predicted"/>
<feature type="region of interest" description="Disordered" evidence="4">
    <location>
        <begin position="335"/>
        <end position="362"/>
    </location>
</feature>
<dbReference type="PANTHER" id="PTHR24126">
    <property type="entry name" value="ANKYRIN REPEAT, PH AND SEC7 DOMAIN CONTAINING PROTEIN SECG-RELATED"/>
    <property type="match status" value="1"/>
</dbReference>
<feature type="chain" id="PRO_5042218387" description="Protein SSH4" evidence="6">
    <location>
        <begin position="25"/>
        <end position="1929"/>
    </location>
</feature>
<feature type="compositionally biased region" description="Polar residues" evidence="4">
    <location>
        <begin position="692"/>
        <end position="708"/>
    </location>
</feature>
<dbReference type="CDD" id="cd12885">
    <property type="entry name" value="SPRY_RanBP_like"/>
    <property type="match status" value="1"/>
</dbReference>
<accession>A0AAE0MFC7</accession>
<keyword evidence="2 3" id="KW-0040">ANK repeat</keyword>
<evidence type="ECO:0000256" key="6">
    <source>
        <dbReference type="SAM" id="SignalP"/>
    </source>
</evidence>
<dbReference type="Proteomes" id="UP001283341">
    <property type="component" value="Unassembled WGS sequence"/>
</dbReference>
<dbReference type="PANTHER" id="PTHR24126:SF14">
    <property type="entry name" value="ANK_REP_REGION DOMAIN-CONTAINING PROTEIN"/>
    <property type="match status" value="1"/>
</dbReference>
<feature type="region of interest" description="Disordered" evidence="4">
    <location>
        <begin position="509"/>
        <end position="533"/>
    </location>
</feature>
<evidence type="ECO:0000256" key="1">
    <source>
        <dbReference type="ARBA" id="ARBA00022737"/>
    </source>
</evidence>
<name>A0AAE0MFC7_9PEZI</name>
<feature type="repeat" description="ANK" evidence="3">
    <location>
        <begin position="1224"/>
        <end position="1256"/>
    </location>
</feature>
<evidence type="ECO:0008006" key="9">
    <source>
        <dbReference type="Google" id="ProtNLM"/>
    </source>
</evidence>
<evidence type="ECO:0000256" key="3">
    <source>
        <dbReference type="PROSITE-ProRule" id="PRU00023"/>
    </source>
</evidence>
<feature type="region of interest" description="Disordered" evidence="4">
    <location>
        <begin position="1250"/>
        <end position="1304"/>
    </location>
</feature>
<dbReference type="InterPro" id="IPR002110">
    <property type="entry name" value="Ankyrin_rpt"/>
</dbReference>
<organism evidence="7 8">
    <name type="scientific">Apodospora peruviana</name>
    <dbReference type="NCBI Taxonomy" id="516989"/>
    <lineage>
        <taxon>Eukaryota</taxon>
        <taxon>Fungi</taxon>
        <taxon>Dikarya</taxon>
        <taxon>Ascomycota</taxon>
        <taxon>Pezizomycotina</taxon>
        <taxon>Sordariomycetes</taxon>
        <taxon>Sordariomycetidae</taxon>
        <taxon>Sordariales</taxon>
        <taxon>Lasiosphaeriaceae</taxon>
        <taxon>Apodospora</taxon>
    </lineage>
</organism>
<dbReference type="EMBL" id="JAUEDM010000001">
    <property type="protein sequence ID" value="KAK3330422.1"/>
    <property type="molecule type" value="Genomic_DNA"/>
</dbReference>
<dbReference type="InterPro" id="IPR043136">
    <property type="entry name" value="B30.2/SPRY_sf"/>
</dbReference>
<evidence type="ECO:0000256" key="5">
    <source>
        <dbReference type="SAM" id="Phobius"/>
    </source>
</evidence>
<evidence type="ECO:0000313" key="7">
    <source>
        <dbReference type="EMBL" id="KAK3330422.1"/>
    </source>
</evidence>
<feature type="compositionally biased region" description="Basic and acidic residues" evidence="4">
    <location>
        <begin position="781"/>
        <end position="791"/>
    </location>
</feature>
<evidence type="ECO:0000256" key="2">
    <source>
        <dbReference type="ARBA" id="ARBA00023043"/>
    </source>
</evidence>
<sequence length="1929" mass="214670">MRCFWTTAGIHLLGVFLFATIAVADESDDAEFAFDIFSDIAPVQGPRAEKSFIGRARENRALAEIEPMSSTSKEVCEVFNGHSIVRAMGKPKIAQFLVFPDEYDRLQAEYEKVDRTWRDSKGTRTAKPYKDKSCGIHSLKTVISTERGTREKLMEFGAYHSYSYGIARNSLVYLDDIRCRLRGLLNLSSDHFEERRIRKRHELFLAAVVAVIIQTGLIVIAVVTVHHPNIAAILGSTNKPWELPCYIAGSVLVSLGMGICSLAVERNTVEHSWKVPKRVSTVGEPEVGSTAWSNAELKASPRLLWLQQNQIVNDQSFDAYAILAGPKRQIVTSSRIEDTRKRSKKHESVVGSDSYGSIGNAKDQAHNRDGVSNITTWEILTVLAVLASALGFVAQFIGLRGLAFPCSIAQLVAIFAMALIRAGIRRRLGIVTAHRSALAKYELDFLATHIVFCPKFHTFHKSTSENEIYTRDRVPGEIYQWKIDVPEPRRSNQFYFKLPAEVVTVPSPDAVSLDDADGPDSENVSSNESKLPAKKQLTAAGLRRQISGSISTMKRTSGPYFEPASSQQLVRVRERLGDLCGWTSKASESALSLVQSIELFMNTFFPPPDAQQTKSLNLNTVDWVFETINPETSLSGSSTLVGGRNDFIVISVKRSADPSKWEVEIGMVDAALSLWMASIEANALEEQKKSTKNNSTTGSASPKSQMPDSNWRRTKAGSGMRYKFCRILGDNFKDGVLKRDLSWWVDELIADQSDLRRGDVETMAMVAPDDSDDSSDASGDEIDRGSERDDQNSVSHVRWHPSRARGGCVDFVIGFNGRPDDVELRRNSMDDEARELGIVSSAFPPTILAQHLFTSFMWTVVEKWPKDYLHQGFGSSQQDIEIESRQAFDPYDFSRTWRRPKLRHRQLTKIVRQMENYGLGSITDILLCIIPAFSFKDLLPNHIILKLLPQIGQGQGWEETARCYNRLLQDTSIRTDKAETFCYSVVINAMDFLYLACEPYDECLPPPRELNTELCDIVATLIEPRFARVIKTLAPIYNLQHRRRAFEFIFRKFKPNDEKNECLAAFQPGPKPELDQKLLKDILGFSAGHITIYSAIQSMEASGLTINKLPFSQRKMMTSVGTDPKDFVAEGAISSDIFGWTPLHYACLASPVHIAALGGKQEALGDILEKLSDEDKKNAINQGGLDGMTPFHLASSSGNLECLGRITDMEAAKHMLTIAKTDVWGREAIHIAASIGDDKIATKLLELGAIPDRSDDTGKSPVDYLLKRKPDDEQDSSRSSMNEEAGGSNTSAADEQQNSCCDSKTTAKSDERSFLSHKRCKILQKFALKKRDYRNRTGQTFLHIAVEVADEDTVGNLLFEGFPPDARDSQGRTSLHGAILAGRTDMALALIAGFKGIKAEPSARDNNKTTALMFAARQNLQTVAETLLRPSDTMEVDQSDPGQSSTMASTACSVHDKDDLGLTALHYALDADISNNKAEAVKFMVKKGLLNEADSVYHEPPLSWACEEGNREVVEILVKHPDVDVNQRATGWRNYSPLRFAVARGDEEVLGLLLGAPSVRLDLENAREETPLEMAVGLFEDVLKCVGDESFTDKDLLALISASEEADIPKLFELFMMRALKRDTWKLVKNPYHLAVQVVDNLTLVEALTQKGADPTQLDEDNWSCIDYAVKLGRPRDFLNGLIEHVQQHAGAVLPSGEQYRPTDLLWTEFNSSIQVTPCRVENHSGCTGFHGVQVLQELPGTRRACLRSDHCIPPSTKEKAYFYFEVRILSDSNSRILGLGGSWAYHGDDGYLFVDSGWGVAPSADFGAPGNAFEGKKPAAIGKIYPCVGFSTEEDGVGLHFEVNFGCLPDRHPFEYKGPLYLSLMEKLLRKQLEINRRKSYLKGLGDPKKTLPPLLAAVHKRSLRKFELELEMLELEVQLKDYKIHGE</sequence>
<keyword evidence="8" id="KW-1185">Reference proteome</keyword>
<keyword evidence="5" id="KW-1133">Transmembrane helix</keyword>
<keyword evidence="5" id="KW-0472">Membrane</keyword>
<feature type="compositionally biased region" description="Polar residues" evidence="4">
    <location>
        <begin position="1277"/>
        <end position="1304"/>
    </location>
</feature>
<reference evidence="7" key="1">
    <citation type="journal article" date="2023" name="Mol. Phylogenet. Evol.">
        <title>Genome-scale phylogeny and comparative genomics of the fungal order Sordariales.</title>
        <authorList>
            <person name="Hensen N."/>
            <person name="Bonometti L."/>
            <person name="Westerberg I."/>
            <person name="Brannstrom I.O."/>
            <person name="Guillou S."/>
            <person name="Cros-Aarteil S."/>
            <person name="Calhoun S."/>
            <person name="Haridas S."/>
            <person name="Kuo A."/>
            <person name="Mondo S."/>
            <person name="Pangilinan J."/>
            <person name="Riley R."/>
            <person name="LaButti K."/>
            <person name="Andreopoulos B."/>
            <person name="Lipzen A."/>
            <person name="Chen C."/>
            <person name="Yan M."/>
            <person name="Daum C."/>
            <person name="Ng V."/>
            <person name="Clum A."/>
            <person name="Steindorff A."/>
            <person name="Ohm R.A."/>
            <person name="Martin F."/>
            <person name="Silar P."/>
            <person name="Natvig D.O."/>
            <person name="Lalanne C."/>
            <person name="Gautier V."/>
            <person name="Ament-Velasquez S.L."/>
            <person name="Kruys A."/>
            <person name="Hutchinson M.I."/>
            <person name="Powell A.J."/>
            <person name="Barry K."/>
            <person name="Miller A.N."/>
            <person name="Grigoriev I.V."/>
            <person name="Debuchy R."/>
            <person name="Gladieux P."/>
            <person name="Hiltunen Thoren M."/>
            <person name="Johannesson H."/>
        </authorList>
    </citation>
    <scope>NUCLEOTIDE SEQUENCE</scope>
    <source>
        <strain evidence="7">CBS 118394</strain>
    </source>
</reference>
<keyword evidence="6" id="KW-0732">Signal</keyword>
<feature type="compositionally biased region" description="Acidic residues" evidence="4">
    <location>
        <begin position="769"/>
        <end position="780"/>
    </location>
</feature>
<dbReference type="Gene3D" id="1.25.40.20">
    <property type="entry name" value="Ankyrin repeat-containing domain"/>
    <property type="match status" value="4"/>
</dbReference>
<feature type="transmembrane region" description="Helical" evidence="5">
    <location>
        <begin position="246"/>
        <end position="264"/>
    </location>
</feature>